<proteinExistence type="predicted"/>
<keyword evidence="2" id="KW-1185">Reference proteome</keyword>
<gene>
    <name evidence="1" type="ORF">JYP53_03185</name>
</gene>
<protein>
    <submittedName>
        <fullName evidence="1">AraC family transcriptional regulator</fullName>
    </submittedName>
</protein>
<accession>A0ABS3BDE1</accession>
<evidence type="ECO:0000313" key="1">
    <source>
        <dbReference type="EMBL" id="MBN7768906.1"/>
    </source>
</evidence>
<name>A0ABS3BDE1_9GAMM</name>
<dbReference type="Proteomes" id="UP000664344">
    <property type="component" value="Unassembled WGS sequence"/>
</dbReference>
<reference evidence="1 2" key="1">
    <citation type="submission" date="2021-02" db="EMBL/GenBank/DDBJ databases">
        <title>PHA producing bacteria isolated from coastal sediment in Guangdong, Shenzhen.</title>
        <authorList>
            <person name="Zheng W."/>
            <person name="Yu S."/>
            <person name="Huang Y."/>
        </authorList>
    </citation>
    <scope>NUCLEOTIDE SEQUENCE [LARGE SCALE GENOMIC DNA]</scope>
    <source>
        <strain evidence="1 2">TN21-5</strain>
    </source>
</reference>
<dbReference type="EMBL" id="JAFKDB010000008">
    <property type="protein sequence ID" value="MBN7768906.1"/>
    <property type="molecule type" value="Genomic_DNA"/>
</dbReference>
<evidence type="ECO:0000313" key="2">
    <source>
        <dbReference type="Proteomes" id="UP000664344"/>
    </source>
</evidence>
<organism evidence="1 2">
    <name type="scientific">Marinobacter daepoensis</name>
    <dbReference type="NCBI Taxonomy" id="262077"/>
    <lineage>
        <taxon>Bacteria</taxon>
        <taxon>Pseudomonadati</taxon>
        <taxon>Pseudomonadota</taxon>
        <taxon>Gammaproteobacteria</taxon>
        <taxon>Pseudomonadales</taxon>
        <taxon>Marinobacteraceae</taxon>
        <taxon>Marinobacter</taxon>
    </lineage>
</organism>
<comment type="caution">
    <text evidence="1">The sequence shown here is derived from an EMBL/GenBank/DDBJ whole genome shotgun (WGS) entry which is preliminary data.</text>
</comment>
<sequence>MFGRQKTQQCRSTPRTRGLFKSGYIVMAMVSSAHASSLDDQIQRLTADITRHTANVYALEQKLLHPVDTRVVVFLSIKDSDALELDSVELFVNQKPVTAHLYSDKERHSLGQGGIHQLFVGNLSDGPHSLRAVINARGANNRFVRRELVHDFRKESGTLHLQMRLSANAPDYDPDVSFSEWK</sequence>